<accession>A0A7G8Q9P4</accession>
<keyword evidence="1" id="KW-0732">Signal</keyword>
<dbReference type="Proteomes" id="UP000515873">
    <property type="component" value="Chromosome"/>
</dbReference>
<gene>
    <name evidence="2" type="ORF">H8F01_10505</name>
</gene>
<protein>
    <submittedName>
        <fullName evidence="2">Uncharacterized protein</fullName>
    </submittedName>
</protein>
<sequence>MLGRRLLPLALLLAAASGSALAAKTPAKAPAKAPDAQQAAYHQALLQYQKDLISVSAPQADPIPLMGAALLARPLQDQPDFNSYHSLIDRAAAAPGAGPEISWARLSDCDSKGSDCPNADALAKLLEQAPDNAAVWMLKLGTDLRDGKNDDARQDLAKAASAKIYDDYTGATLKALSGAVTLLPPPTNVVGPLSAMNGADVQLTLVFGLAEGQPQPALQATSRLCEDNADKPTVKDDCLKLGKLLEWGSSPLSRSLGLHLREVLNDDTSQQEDAKRLRRNLVWQVQGFSQLSLRAKSDTAIAQHLLKLARSGGNQMSLVLTALHDFNMPVDAPADWDPGKPG</sequence>
<evidence type="ECO:0000313" key="2">
    <source>
        <dbReference type="EMBL" id="QNK03502.1"/>
    </source>
</evidence>
<evidence type="ECO:0000313" key="3">
    <source>
        <dbReference type="Proteomes" id="UP000515873"/>
    </source>
</evidence>
<keyword evidence="3" id="KW-1185">Reference proteome</keyword>
<dbReference type="EMBL" id="CP060412">
    <property type="protein sequence ID" value="QNK03502.1"/>
    <property type="molecule type" value="Genomic_DNA"/>
</dbReference>
<organism evidence="2 3">
    <name type="scientific">Dyella telluris</name>
    <dbReference type="NCBI Taxonomy" id="2763498"/>
    <lineage>
        <taxon>Bacteria</taxon>
        <taxon>Pseudomonadati</taxon>
        <taxon>Pseudomonadota</taxon>
        <taxon>Gammaproteobacteria</taxon>
        <taxon>Lysobacterales</taxon>
        <taxon>Rhodanobacteraceae</taxon>
        <taxon>Dyella</taxon>
    </lineage>
</organism>
<feature type="chain" id="PRO_5028928406" evidence="1">
    <location>
        <begin position="23"/>
        <end position="342"/>
    </location>
</feature>
<proteinExistence type="predicted"/>
<evidence type="ECO:0000256" key="1">
    <source>
        <dbReference type="SAM" id="SignalP"/>
    </source>
</evidence>
<feature type="signal peptide" evidence="1">
    <location>
        <begin position="1"/>
        <end position="22"/>
    </location>
</feature>
<dbReference type="RefSeq" id="WP_187058968.1">
    <property type="nucleotide sequence ID" value="NZ_CP060412.1"/>
</dbReference>
<reference evidence="2 3" key="1">
    <citation type="submission" date="2020-08" db="EMBL/GenBank/DDBJ databases">
        <title>Dyella sp. G9 isolated from forest soil.</title>
        <authorList>
            <person name="Fu J."/>
            <person name="Qiu L."/>
        </authorList>
    </citation>
    <scope>NUCLEOTIDE SEQUENCE [LARGE SCALE GENOMIC DNA]</scope>
    <source>
        <strain evidence="2 3">G9</strain>
    </source>
</reference>
<dbReference type="AlphaFoldDB" id="A0A7G8Q9P4"/>
<dbReference type="KEGG" id="dtl:H8F01_10505"/>
<name>A0A7G8Q9P4_9GAMM</name>